<sequence length="116" mass="13478">MLSLQFIRIRKERPTEKCLASIWSDACAQFQIPCVLIYLNEETAYITANLKHLKLAPDFTSRQANFNETFQALHQKFTGSDKGYWQHNNYYHTFDAVPKPVVLEMGSAIFRTFAEI</sequence>
<dbReference type="EMBL" id="JBHSKT010000004">
    <property type="protein sequence ID" value="MFC5270750.1"/>
    <property type="molecule type" value="Genomic_DNA"/>
</dbReference>
<protein>
    <submittedName>
        <fullName evidence="1">Uncharacterized protein</fullName>
    </submittedName>
</protein>
<accession>A0ABW0ECG6</accession>
<dbReference type="Proteomes" id="UP001596161">
    <property type="component" value="Unassembled WGS sequence"/>
</dbReference>
<name>A0ABW0ECG6_9BACT</name>
<dbReference type="RefSeq" id="WP_378017115.1">
    <property type="nucleotide sequence ID" value="NZ_JBHSKT010000004.1"/>
</dbReference>
<evidence type="ECO:0000313" key="2">
    <source>
        <dbReference type="Proteomes" id="UP001596161"/>
    </source>
</evidence>
<organism evidence="1 2">
    <name type="scientific">Adhaeribacter terreus</name>
    <dbReference type="NCBI Taxonomy" id="529703"/>
    <lineage>
        <taxon>Bacteria</taxon>
        <taxon>Pseudomonadati</taxon>
        <taxon>Bacteroidota</taxon>
        <taxon>Cytophagia</taxon>
        <taxon>Cytophagales</taxon>
        <taxon>Hymenobacteraceae</taxon>
        <taxon>Adhaeribacter</taxon>
    </lineage>
</organism>
<evidence type="ECO:0000313" key="1">
    <source>
        <dbReference type="EMBL" id="MFC5270750.1"/>
    </source>
</evidence>
<keyword evidence="2" id="KW-1185">Reference proteome</keyword>
<reference evidence="2" key="1">
    <citation type="journal article" date="2019" name="Int. J. Syst. Evol. Microbiol.">
        <title>The Global Catalogue of Microorganisms (GCM) 10K type strain sequencing project: providing services to taxonomists for standard genome sequencing and annotation.</title>
        <authorList>
            <consortium name="The Broad Institute Genomics Platform"/>
            <consortium name="The Broad Institute Genome Sequencing Center for Infectious Disease"/>
            <person name="Wu L."/>
            <person name="Ma J."/>
        </authorList>
    </citation>
    <scope>NUCLEOTIDE SEQUENCE [LARGE SCALE GENOMIC DNA]</scope>
    <source>
        <strain evidence="2">KACC 12602</strain>
    </source>
</reference>
<comment type="caution">
    <text evidence="1">The sequence shown here is derived from an EMBL/GenBank/DDBJ whole genome shotgun (WGS) entry which is preliminary data.</text>
</comment>
<gene>
    <name evidence="1" type="ORF">ACFPIB_09030</name>
</gene>
<proteinExistence type="predicted"/>